<evidence type="ECO:0000256" key="1">
    <source>
        <dbReference type="SAM" id="MobiDB-lite"/>
    </source>
</evidence>
<protein>
    <submittedName>
        <fullName evidence="2">Uncharacterized protein</fullName>
    </submittedName>
</protein>
<feature type="region of interest" description="Disordered" evidence="1">
    <location>
        <begin position="70"/>
        <end position="97"/>
    </location>
</feature>
<comment type="caution">
    <text evidence="2">The sequence shown here is derived from an EMBL/GenBank/DDBJ whole genome shotgun (WGS) entry which is preliminary data.</text>
</comment>
<reference evidence="2 3" key="1">
    <citation type="journal article" date="2023" name="Arcadia Sci">
        <title>De novo assembly of a long-read Amblyomma americanum tick genome.</title>
        <authorList>
            <person name="Chou S."/>
            <person name="Poskanzer K.E."/>
            <person name="Rollins M."/>
            <person name="Thuy-Boun P.S."/>
        </authorList>
    </citation>
    <scope>NUCLEOTIDE SEQUENCE [LARGE SCALE GENOMIC DNA]</scope>
    <source>
        <strain evidence="2">F_SG_1</strain>
        <tissue evidence="2">Salivary glands</tissue>
    </source>
</reference>
<evidence type="ECO:0000313" key="2">
    <source>
        <dbReference type="EMBL" id="KAK8777296.1"/>
    </source>
</evidence>
<sequence length="97" mass="10024">MAGSVLSTAGLRAECFAAFIGTIPAPGGTMTSQVFAEIVNGNNDQDSVREAPQQSLLARDDVLAELGVDDVLPASSPTPSPGSIARQAMEDNVYTSR</sequence>
<organism evidence="2 3">
    <name type="scientific">Amblyomma americanum</name>
    <name type="common">Lone star tick</name>
    <dbReference type="NCBI Taxonomy" id="6943"/>
    <lineage>
        <taxon>Eukaryota</taxon>
        <taxon>Metazoa</taxon>
        <taxon>Ecdysozoa</taxon>
        <taxon>Arthropoda</taxon>
        <taxon>Chelicerata</taxon>
        <taxon>Arachnida</taxon>
        <taxon>Acari</taxon>
        <taxon>Parasitiformes</taxon>
        <taxon>Ixodida</taxon>
        <taxon>Ixodoidea</taxon>
        <taxon>Ixodidae</taxon>
        <taxon>Amblyomminae</taxon>
        <taxon>Amblyomma</taxon>
    </lineage>
</organism>
<gene>
    <name evidence="2" type="ORF">V5799_029359</name>
</gene>
<dbReference type="AlphaFoldDB" id="A0AAQ4ER79"/>
<evidence type="ECO:0000313" key="3">
    <source>
        <dbReference type="Proteomes" id="UP001321473"/>
    </source>
</evidence>
<name>A0AAQ4ER79_AMBAM</name>
<keyword evidence="3" id="KW-1185">Reference proteome</keyword>
<dbReference type="Proteomes" id="UP001321473">
    <property type="component" value="Unassembled WGS sequence"/>
</dbReference>
<dbReference type="EMBL" id="JARKHS020012001">
    <property type="protein sequence ID" value="KAK8777296.1"/>
    <property type="molecule type" value="Genomic_DNA"/>
</dbReference>
<proteinExistence type="predicted"/>
<accession>A0AAQ4ER79</accession>